<feature type="compositionally biased region" description="Polar residues" evidence="1">
    <location>
        <begin position="123"/>
        <end position="135"/>
    </location>
</feature>
<evidence type="ECO:0000256" key="1">
    <source>
        <dbReference type="SAM" id="MobiDB-lite"/>
    </source>
</evidence>
<evidence type="ECO:0000313" key="3">
    <source>
        <dbReference type="Proteomes" id="UP000243250"/>
    </source>
</evidence>
<name>A0A1I6IT74_9EURY</name>
<dbReference type="NCBIfam" id="NF038145">
    <property type="entry name" value="Hvo_1808_fam"/>
    <property type="match status" value="1"/>
</dbReference>
<dbReference type="InterPro" id="IPR047792">
    <property type="entry name" value="Hvo_1808-like"/>
</dbReference>
<gene>
    <name evidence="2" type="ORF">SAMN04488124_3630</name>
</gene>
<keyword evidence="3" id="KW-1185">Reference proteome</keyword>
<dbReference type="RefSeq" id="WP_089883562.1">
    <property type="nucleotide sequence ID" value="NZ_FOYS01000008.1"/>
</dbReference>
<dbReference type="PROSITE" id="PS51257">
    <property type="entry name" value="PROKAR_LIPOPROTEIN"/>
    <property type="match status" value="1"/>
</dbReference>
<dbReference type="EMBL" id="FOYS01000008">
    <property type="protein sequence ID" value="SFR69946.1"/>
    <property type="molecule type" value="Genomic_DNA"/>
</dbReference>
<dbReference type="OrthoDB" id="85977at2157"/>
<evidence type="ECO:0000313" key="2">
    <source>
        <dbReference type="EMBL" id="SFR69946.1"/>
    </source>
</evidence>
<feature type="region of interest" description="Disordered" evidence="1">
    <location>
        <begin position="115"/>
        <end position="135"/>
    </location>
</feature>
<feature type="compositionally biased region" description="Low complexity" evidence="1">
    <location>
        <begin position="36"/>
        <end position="45"/>
    </location>
</feature>
<proteinExistence type="predicted"/>
<protein>
    <recommendedName>
        <fullName evidence="4">Lipoprotein</fullName>
    </recommendedName>
</protein>
<dbReference type="STRING" id="555875.SAMN04488124_3630"/>
<reference evidence="3" key="1">
    <citation type="submission" date="2016-10" db="EMBL/GenBank/DDBJ databases">
        <authorList>
            <person name="Varghese N."/>
            <person name="Submissions S."/>
        </authorList>
    </citation>
    <scope>NUCLEOTIDE SEQUENCE [LARGE SCALE GENOMIC DNA]</scope>
    <source>
        <strain evidence="3">CGMCC 1.8711</strain>
    </source>
</reference>
<sequence>MLTRHGIAVGALALLLVLAGCAAPMVNPDGDGGATGAASDAADIATPDENFSDPSGDPLGWEDGYWYNESIDVDQSDGLSDAEMRTYVARSMARVEYLRHKEFKERVSVDVLSREEYQEQTRSRSQNASSGDQAEFSEWNNQVWEALFVTGESGDSQEAISETQGSSVAGFYAPTNDAITIITPSPDSPTIDNVTLVHELVHALQDQHYDLTSDQFRAQTQDAELAIDGAVEGDAKYVELRYVDMCGVEWDCVQTPPATGGSDQSGQSAGNGNGPNLGILLTIFQPYSDGPVYVHDKVEAGGWQAVDEMLQDPPESTEQTIHLTDEKPVPIEYRSRATNGWSTFPEQGQRGSDTVGEASMYVMFWYQARTAGADTIRPQNVIETDERYDTYNYNAAPSNGWANDRLFPYQKESGDETEYGYVWVTEWDTKGDAREFRDAYTKILRAQDATKQSENVWVVEDGEFADAFRVQHEGTRVVITNGPSVEDLSDIRPSSN</sequence>
<dbReference type="AlphaFoldDB" id="A0A1I6IT74"/>
<dbReference type="Proteomes" id="UP000243250">
    <property type="component" value="Unassembled WGS sequence"/>
</dbReference>
<organism evidence="2 3">
    <name type="scientific">Halogeometricum limi</name>
    <dbReference type="NCBI Taxonomy" id="555875"/>
    <lineage>
        <taxon>Archaea</taxon>
        <taxon>Methanobacteriati</taxon>
        <taxon>Methanobacteriota</taxon>
        <taxon>Stenosarchaea group</taxon>
        <taxon>Halobacteria</taxon>
        <taxon>Halobacteriales</taxon>
        <taxon>Haloferacaceae</taxon>
        <taxon>Halogeometricum</taxon>
    </lineage>
</organism>
<feature type="region of interest" description="Disordered" evidence="1">
    <location>
        <begin position="33"/>
        <end position="59"/>
    </location>
</feature>
<evidence type="ECO:0008006" key="4">
    <source>
        <dbReference type="Google" id="ProtNLM"/>
    </source>
</evidence>
<accession>A0A1I6IT74</accession>